<organism evidence="1 2">
    <name type="scientific">Avena sativa</name>
    <name type="common">Oat</name>
    <dbReference type="NCBI Taxonomy" id="4498"/>
    <lineage>
        <taxon>Eukaryota</taxon>
        <taxon>Viridiplantae</taxon>
        <taxon>Streptophyta</taxon>
        <taxon>Embryophyta</taxon>
        <taxon>Tracheophyta</taxon>
        <taxon>Spermatophyta</taxon>
        <taxon>Magnoliopsida</taxon>
        <taxon>Liliopsida</taxon>
        <taxon>Poales</taxon>
        <taxon>Poaceae</taxon>
        <taxon>BOP clade</taxon>
        <taxon>Pooideae</taxon>
        <taxon>Poodae</taxon>
        <taxon>Poeae</taxon>
        <taxon>Poeae Chloroplast Group 1 (Aveneae type)</taxon>
        <taxon>Aveninae</taxon>
        <taxon>Avena</taxon>
    </lineage>
</organism>
<name>A0ACD5TSJ8_AVESA</name>
<reference evidence="1" key="2">
    <citation type="submission" date="2025-09" db="UniProtKB">
        <authorList>
            <consortium name="EnsemblPlants"/>
        </authorList>
    </citation>
    <scope>IDENTIFICATION</scope>
</reference>
<evidence type="ECO:0000313" key="1">
    <source>
        <dbReference type="EnsemblPlants" id="AVESA.00010b.r2.1CG0118040.1.CDS.1"/>
    </source>
</evidence>
<accession>A0ACD5TSJ8</accession>
<dbReference type="Proteomes" id="UP001732700">
    <property type="component" value="Chromosome 1C"/>
</dbReference>
<protein>
    <submittedName>
        <fullName evidence="1">Uncharacterized protein</fullName>
    </submittedName>
</protein>
<proteinExistence type="predicted"/>
<dbReference type="EnsemblPlants" id="AVESA.00010b.r2.1CG0118040.1">
    <property type="protein sequence ID" value="AVESA.00010b.r2.1CG0118040.1.CDS.1"/>
    <property type="gene ID" value="AVESA.00010b.r2.1CG0118040"/>
</dbReference>
<sequence>MEKSTAAGPDWSTLPSDILTTVLGELEFPDLFRAAKACTSWRATARALRHLGIYSRPQTPCLLYTTAAAGPRAAELLSLADKQAYRARLPDPPIGDRNIVGSSHGWLVTADARSELHILNPATGEQFALPSVATIEQVTAILDPAGDLERYDLSLDGVKPQPYAVDELRGFLYLKAVLSCDPSLGDCTVVLIHNPYRHLSFARIGNEKWHWIASPPTEPQGYSDCIFDDDGVLYATNRLGGIHRYALDIEGSCATPETIFNDTAPLYAYNDFIAIARPWPRMYIAKTSSGDVLQIWRTKKSTSGEQKQIHTTRVCIYKADFDSQQIVHVPKLGDDALFIGHNCTRCISTKDCPGLLPDHVYFTDDKYGLMDGHEICRDVGVSNLEDGSANEVVSPQPWLNWPVPVWITPNFNKINK</sequence>
<evidence type="ECO:0000313" key="2">
    <source>
        <dbReference type="Proteomes" id="UP001732700"/>
    </source>
</evidence>
<reference evidence="1" key="1">
    <citation type="submission" date="2021-05" db="EMBL/GenBank/DDBJ databases">
        <authorList>
            <person name="Scholz U."/>
            <person name="Mascher M."/>
            <person name="Fiebig A."/>
        </authorList>
    </citation>
    <scope>NUCLEOTIDE SEQUENCE [LARGE SCALE GENOMIC DNA]</scope>
</reference>
<keyword evidence="2" id="KW-1185">Reference proteome</keyword>